<dbReference type="STRING" id="156994.SAMN04488028_101718"/>
<dbReference type="EMBL" id="FRAA01000001">
    <property type="protein sequence ID" value="SHJ62825.1"/>
    <property type="molecule type" value="Genomic_DNA"/>
</dbReference>
<dbReference type="UniPathway" id="UPA00344"/>
<gene>
    <name evidence="4" type="ORF">SAMN04488028_101718</name>
</gene>
<dbReference type="InterPro" id="IPR003749">
    <property type="entry name" value="ThiS/MoaD-like"/>
</dbReference>
<dbReference type="GO" id="GO:1990133">
    <property type="term" value="C:molybdopterin adenylyltransferase complex"/>
    <property type="evidence" value="ECO:0007669"/>
    <property type="project" value="TreeGrafter"/>
</dbReference>
<name>A0A1M6KV20_REIAG</name>
<dbReference type="Proteomes" id="UP000184474">
    <property type="component" value="Unassembled WGS sequence"/>
</dbReference>
<evidence type="ECO:0000256" key="1">
    <source>
        <dbReference type="ARBA" id="ARBA00022741"/>
    </source>
</evidence>
<dbReference type="SUPFAM" id="SSF54285">
    <property type="entry name" value="MoaD/ThiS"/>
    <property type="match status" value="1"/>
</dbReference>
<dbReference type="InterPro" id="IPR016155">
    <property type="entry name" value="Mopterin_synth/thiamin_S_b"/>
</dbReference>
<organism evidence="4 5">
    <name type="scientific">Reichenbachiella agariperforans</name>
    <dbReference type="NCBI Taxonomy" id="156994"/>
    <lineage>
        <taxon>Bacteria</taxon>
        <taxon>Pseudomonadati</taxon>
        <taxon>Bacteroidota</taxon>
        <taxon>Cytophagia</taxon>
        <taxon>Cytophagales</taxon>
        <taxon>Reichenbachiellaceae</taxon>
        <taxon>Reichenbachiella</taxon>
    </lineage>
</organism>
<accession>A0A1M6KV20</accession>
<protein>
    <recommendedName>
        <fullName evidence="3">Molybdopterin synthase sulfur carrier subunit</fullName>
    </recommendedName>
</protein>
<keyword evidence="5" id="KW-1185">Reference proteome</keyword>
<evidence type="ECO:0000313" key="5">
    <source>
        <dbReference type="Proteomes" id="UP000184474"/>
    </source>
</evidence>
<evidence type="ECO:0000313" key="4">
    <source>
        <dbReference type="EMBL" id="SHJ62825.1"/>
    </source>
</evidence>
<comment type="similarity">
    <text evidence="2">Belongs to the MoaD family.</text>
</comment>
<evidence type="ECO:0000256" key="2">
    <source>
        <dbReference type="ARBA" id="ARBA00024200"/>
    </source>
</evidence>
<dbReference type="InterPro" id="IPR044672">
    <property type="entry name" value="MOCS2A"/>
</dbReference>
<dbReference type="InterPro" id="IPR012675">
    <property type="entry name" value="Beta-grasp_dom_sf"/>
</dbReference>
<dbReference type="PANTHER" id="PTHR33359">
    <property type="entry name" value="MOLYBDOPTERIN SYNTHASE SULFUR CARRIER SUBUNIT"/>
    <property type="match status" value="1"/>
</dbReference>
<dbReference type="AlphaFoldDB" id="A0A1M6KV20"/>
<dbReference type="GO" id="GO:0006777">
    <property type="term" value="P:Mo-molybdopterin cofactor biosynthetic process"/>
    <property type="evidence" value="ECO:0007669"/>
    <property type="project" value="InterPro"/>
</dbReference>
<keyword evidence="1" id="KW-0547">Nucleotide-binding</keyword>
<proteinExistence type="inferred from homology"/>
<sequence length="80" mass="8518">MEISVLAFGIARDIIKARSVVLEVTDGESVAGVVARLKQQYDGLEKLPSVLLAVNEEYVEDSYVVSQGDELAIIPPVSGG</sequence>
<dbReference type="GO" id="GO:0000166">
    <property type="term" value="F:nucleotide binding"/>
    <property type="evidence" value="ECO:0007669"/>
    <property type="project" value="UniProtKB-KW"/>
</dbReference>
<dbReference type="PANTHER" id="PTHR33359:SF1">
    <property type="entry name" value="MOLYBDOPTERIN SYNTHASE SULFUR CARRIER SUBUNIT"/>
    <property type="match status" value="1"/>
</dbReference>
<dbReference type="Gene3D" id="3.10.20.30">
    <property type="match status" value="1"/>
</dbReference>
<reference evidence="5" key="1">
    <citation type="submission" date="2016-11" db="EMBL/GenBank/DDBJ databases">
        <authorList>
            <person name="Varghese N."/>
            <person name="Submissions S."/>
        </authorList>
    </citation>
    <scope>NUCLEOTIDE SEQUENCE [LARGE SCALE GENOMIC DNA]</scope>
    <source>
        <strain evidence="5">DSM 26134</strain>
    </source>
</reference>
<dbReference type="Pfam" id="PF02597">
    <property type="entry name" value="ThiS"/>
    <property type="match status" value="1"/>
</dbReference>
<dbReference type="RefSeq" id="WP_073119456.1">
    <property type="nucleotide sequence ID" value="NZ_FRAA01000001.1"/>
</dbReference>
<evidence type="ECO:0000256" key="3">
    <source>
        <dbReference type="ARBA" id="ARBA00024247"/>
    </source>
</evidence>
<dbReference type="CDD" id="cd00754">
    <property type="entry name" value="Ubl_MoaD"/>
    <property type="match status" value="1"/>
</dbReference>